<keyword evidence="2" id="KW-1133">Transmembrane helix</keyword>
<evidence type="ECO:0000313" key="3">
    <source>
        <dbReference type="EMBL" id="KAH9369239.1"/>
    </source>
</evidence>
<keyword evidence="2" id="KW-0812">Transmembrane</keyword>
<name>A0A9J6G2S4_HAELO</name>
<comment type="caution">
    <text evidence="3">The sequence shown here is derived from an EMBL/GenBank/DDBJ whole genome shotgun (WGS) entry which is preliminary data.</text>
</comment>
<evidence type="ECO:0000313" key="4">
    <source>
        <dbReference type="Proteomes" id="UP000821853"/>
    </source>
</evidence>
<protein>
    <submittedName>
        <fullName evidence="3">Uncharacterized protein</fullName>
    </submittedName>
</protein>
<evidence type="ECO:0000256" key="2">
    <source>
        <dbReference type="SAM" id="Phobius"/>
    </source>
</evidence>
<feature type="compositionally biased region" description="Basic and acidic residues" evidence="1">
    <location>
        <begin position="36"/>
        <end position="53"/>
    </location>
</feature>
<dbReference type="Proteomes" id="UP000821853">
    <property type="component" value="Chromosome 2"/>
</dbReference>
<dbReference type="EMBL" id="JABSTR010000004">
    <property type="protein sequence ID" value="KAH9369239.1"/>
    <property type="molecule type" value="Genomic_DNA"/>
</dbReference>
<organism evidence="3 4">
    <name type="scientific">Haemaphysalis longicornis</name>
    <name type="common">Bush tick</name>
    <dbReference type="NCBI Taxonomy" id="44386"/>
    <lineage>
        <taxon>Eukaryota</taxon>
        <taxon>Metazoa</taxon>
        <taxon>Ecdysozoa</taxon>
        <taxon>Arthropoda</taxon>
        <taxon>Chelicerata</taxon>
        <taxon>Arachnida</taxon>
        <taxon>Acari</taxon>
        <taxon>Parasitiformes</taxon>
        <taxon>Ixodida</taxon>
        <taxon>Ixodoidea</taxon>
        <taxon>Ixodidae</taxon>
        <taxon>Haemaphysalinae</taxon>
        <taxon>Haemaphysalis</taxon>
    </lineage>
</organism>
<dbReference type="VEuPathDB" id="VectorBase:HLOH_061807"/>
<feature type="region of interest" description="Disordered" evidence="1">
    <location>
        <begin position="36"/>
        <end position="60"/>
    </location>
</feature>
<evidence type="ECO:0000256" key="1">
    <source>
        <dbReference type="SAM" id="MobiDB-lite"/>
    </source>
</evidence>
<dbReference type="AlphaFoldDB" id="A0A9J6G2S4"/>
<reference evidence="3 4" key="1">
    <citation type="journal article" date="2020" name="Cell">
        <title>Large-Scale Comparative Analyses of Tick Genomes Elucidate Their Genetic Diversity and Vector Capacities.</title>
        <authorList>
            <consortium name="Tick Genome and Microbiome Consortium (TIGMIC)"/>
            <person name="Jia N."/>
            <person name="Wang J."/>
            <person name="Shi W."/>
            <person name="Du L."/>
            <person name="Sun Y."/>
            <person name="Zhan W."/>
            <person name="Jiang J.F."/>
            <person name="Wang Q."/>
            <person name="Zhang B."/>
            <person name="Ji P."/>
            <person name="Bell-Sakyi L."/>
            <person name="Cui X.M."/>
            <person name="Yuan T.T."/>
            <person name="Jiang B.G."/>
            <person name="Yang W.F."/>
            <person name="Lam T.T."/>
            <person name="Chang Q.C."/>
            <person name="Ding S.J."/>
            <person name="Wang X.J."/>
            <person name="Zhu J.G."/>
            <person name="Ruan X.D."/>
            <person name="Zhao L."/>
            <person name="Wei J.T."/>
            <person name="Ye R.Z."/>
            <person name="Que T.C."/>
            <person name="Du C.H."/>
            <person name="Zhou Y.H."/>
            <person name="Cheng J.X."/>
            <person name="Dai P.F."/>
            <person name="Guo W.B."/>
            <person name="Han X.H."/>
            <person name="Huang E.J."/>
            <person name="Li L.F."/>
            <person name="Wei W."/>
            <person name="Gao Y.C."/>
            <person name="Liu J.Z."/>
            <person name="Shao H.Z."/>
            <person name="Wang X."/>
            <person name="Wang C.C."/>
            <person name="Yang T.C."/>
            <person name="Huo Q.B."/>
            <person name="Li W."/>
            <person name="Chen H.Y."/>
            <person name="Chen S.E."/>
            <person name="Zhou L.G."/>
            <person name="Ni X.B."/>
            <person name="Tian J.H."/>
            <person name="Sheng Y."/>
            <person name="Liu T."/>
            <person name="Pan Y.S."/>
            <person name="Xia L.Y."/>
            <person name="Li J."/>
            <person name="Zhao F."/>
            <person name="Cao W.C."/>
        </authorList>
    </citation>
    <scope>NUCLEOTIDE SEQUENCE [LARGE SCALE GENOMIC DNA]</scope>
    <source>
        <strain evidence="3">HaeL-2018</strain>
    </source>
</reference>
<accession>A0A9J6G2S4</accession>
<proteinExistence type="predicted"/>
<keyword evidence="2" id="KW-0472">Membrane</keyword>
<gene>
    <name evidence="3" type="ORF">HPB48_003083</name>
</gene>
<feature type="transmembrane region" description="Helical" evidence="2">
    <location>
        <begin position="12"/>
        <end position="28"/>
    </location>
</feature>
<keyword evidence="4" id="KW-1185">Reference proteome</keyword>
<sequence>MGLGMAGSASPSKPAIVITLIVFFVFLFRSTMEAFPRRTEPGESGNERAKAVAESRAAMVRGRDNERRDYKAAQQVLWKGALPWSDNLGAGVFVIRNEPSPRSAKMR</sequence>